<reference evidence="2 3" key="1">
    <citation type="submission" date="2021-01" db="EMBL/GenBank/DDBJ databases">
        <title>WGS of actinomycetes isolated from Thailand.</title>
        <authorList>
            <person name="Thawai C."/>
        </authorList>
    </citation>
    <scope>NUCLEOTIDE SEQUENCE [LARGE SCALE GENOMIC DNA]</scope>
    <source>
        <strain evidence="2 3">CA1R205</strain>
    </source>
</reference>
<proteinExistence type="predicted"/>
<dbReference type="Proteomes" id="UP000634229">
    <property type="component" value="Unassembled WGS sequence"/>
</dbReference>
<evidence type="ECO:0000313" key="3">
    <source>
        <dbReference type="Proteomes" id="UP000634229"/>
    </source>
</evidence>
<dbReference type="NCBIfam" id="NF033525">
    <property type="entry name" value="lasso_albusnod"/>
    <property type="match status" value="1"/>
</dbReference>
<protein>
    <submittedName>
        <fullName evidence="2">Albusnodin family lasso peptide</fullName>
    </submittedName>
</protein>
<keyword evidence="3" id="KW-1185">Reference proteome</keyword>
<accession>A0ABS1N5L9</accession>
<comment type="caution">
    <text evidence="2">The sequence shown here is derived from an EMBL/GenBank/DDBJ whole genome shotgun (WGS) entry which is preliminary data.</text>
</comment>
<dbReference type="RefSeq" id="WP_201870651.1">
    <property type="nucleotide sequence ID" value="NZ_JAERRF010000001.1"/>
</dbReference>
<organism evidence="2 3">
    <name type="scientific">Streptomyces coffeae</name>
    <dbReference type="NCBI Taxonomy" id="621382"/>
    <lineage>
        <taxon>Bacteria</taxon>
        <taxon>Bacillati</taxon>
        <taxon>Actinomycetota</taxon>
        <taxon>Actinomycetes</taxon>
        <taxon>Kitasatosporales</taxon>
        <taxon>Streptomycetaceae</taxon>
        <taxon>Streptomyces</taxon>
    </lineage>
</organism>
<dbReference type="EMBL" id="JAERRF010000001">
    <property type="protein sequence ID" value="MBL1095374.1"/>
    <property type="molecule type" value="Genomic_DNA"/>
</dbReference>
<feature type="region of interest" description="Disordered" evidence="1">
    <location>
        <begin position="1"/>
        <end position="20"/>
    </location>
</feature>
<evidence type="ECO:0000313" key="2">
    <source>
        <dbReference type="EMBL" id="MBL1095374.1"/>
    </source>
</evidence>
<evidence type="ECO:0000256" key="1">
    <source>
        <dbReference type="SAM" id="MobiDB-lite"/>
    </source>
</evidence>
<sequence>MTRDVGEIAPAVRTEDSEQPAVIVLGDAATLTRGSDNSSVESKQDPYD</sequence>
<name>A0ABS1N5L9_9ACTN</name>
<gene>
    <name evidence="2" type="ORF">JK363_01530</name>
</gene>